<dbReference type="EMBL" id="AASURL010000026">
    <property type="protein sequence ID" value="EFH0365634.1"/>
    <property type="molecule type" value="Genomic_DNA"/>
</dbReference>
<sequence>MAIKGLDQAIDNLSRVRKNAIPAASAMTINRVATTAINQSSSQVARETKVRRKLVKERSRLKRATVRNPNARIIVNRGDLPVIKLGIRMLGRRPNSILKAGQHRYQRAFIQRLNNGRWHVMQRLPQARYEEGNDDKGRKKRNRLPIQVVKIPMAAPLKQAFDENVDRIRRERLPGELASALKQQLRIAIKR</sequence>
<dbReference type="AlphaFoldDB" id="A0A0A8KEK7"/>
<dbReference type="Pfam" id="PF06763">
    <property type="entry name" value="Minor_tail_Z"/>
    <property type="match status" value="1"/>
</dbReference>
<accession>A0A0A8KEK7</accession>
<dbReference type="InterPro" id="IPR010633">
    <property type="entry name" value="Phage_lambda_GpZ"/>
</dbReference>
<gene>
    <name evidence="1" type="ORF">BGM66_002052</name>
</gene>
<protein>
    <submittedName>
        <fullName evidence="1">Phage tail protein</fullName>
    </submittedName>
</protein>
<name>A0A0A8KEK7_ECOLX</name>
<comment type="caution">
    <text evidence="1">The sequence shown here is derived from an EMBL/GenBank/DDBJ whole genome shotgun (WGS) entry which is preliminary data.</text>
</comment>
<proteinExistence type="predicted"/>
<dbReference type="PIRSF" id="PIRSF004395">
    <property type="entry name" value="Tail_Z"/>
    <property type="match status" value="1"/>
</dbReference>
<evidence type="ECO:0000313" key="2">
    <source>
        <dbReference type="Proteomes" id="UP000521991"/>
    </source>
</evidence>
<dbReference type="RefSeq" id="WP_000974999.1">
    <property type="nucleotide sequence ID" value="NZ_AP022811.1"/>
</dbReference>
<organism evidence="1 2">
    <name type="scientific">Escherichia coli</name>
    <dbReference type="NCBI Taxonomy" id="562"/>
    <lineage>
        <taxon>Bacteria</taxon>
        <taxon>Pseudomonadati</taxon>
        <taxon>Pseudomonadota</taxon>
        <taxon>Gammaproteobacteria</taxon>
        <taxon>Enterobacterales</taxon>
        <taxon>Enterobacteriaceae</taxon>
        <taxon>Escherichia</taxon>
    </lineage>
</organism>
<dbReference type="Proteomes" id="UP000521991">
    <property type="component" value="Unassembled WGS sequence"/>
</dbReference>
<reference evidence="1 2" key="1">
    <citation type="submission" date="2020-02" db="EMBL/GenBank/DDBJ databases">
        <authorList>
            <consortium name="PulseNet: The National Subtyping Network for Foodborne Disease Surveillance"/>
            <person name="Tarr C.L."/>
            <person name="Trees E."/>
            <person name="Katz L.S."/>
            <person name="Carleton-Romer H.A."/>
            <person name="Stroika S."/>
            <person name="Kucerova Z."/>
            <person name="Roache K.F."/>
            <person name="Sabol A.L."/>
            <person name="Besser J."/>
            <person name="Gerner-Smidt P."/>
        </authorList>
    </citation>
    <scope>NUCLEOTIDE SEQUENCE [LARGE SCALE GENOMIC DNA]</scope>
    <source>
        <strain evidence="1 2">PNUSAE004166</strain>
    </source>
</reference>
<evidence type="ECO:0000313" key="1">
    <source>
        <dbReference type="EMBL" id="EFH0365634.1"/>
    </source>
</evidence>